<proteinExistence type="predicted"/>
<comment type="caution">
    <text evidence="1">The sequence shown here is derived from an EMBL/GenBank/DDBJ whole genome shotgun (WGS) entry which is preliminary data.</text>
</comment>
<dbReference type="EMBL" id="LXQA010705803">
    <property type="protein sequence ID" value="MCI66955.1"/>
    <property type="molecule type" value="Genomic_DNA"/>
</dbReference>
<name>A0A392U5E0_9FABA</name>
<evidence type="ECO:0000313" key="1">
    <source>
        <dbReference type="EMBL" id="MCI66955.1"/>
    </source>
</evidence>
<dbReference type="AlphaFoldDB" id="A0A392U5E0"/>
<accession>A0A392U5E0</accession>
<feature type="non-terminal residue" evidence="1">
    <location>
        <position position="1"/>
    </location>
</feature>
<evidence type="ECO:0000313" key="2">
    <source>
        <dbReference type="Proteomes" id="UP000265520"/>
    </source>
</evidence>
<organism evidence="1 2">
    <name type="scientific">Trifolium medium</name>
    <dbReference type="NCBI Taxonomy" id="97028"/>
    <lineage>
        <taxon>Eukaryota</taxon>
        <taxon>Viridiplantae</taxon>
        <taxon>Streptophyta</taxon>
        <taxon>Embryophyta</taxon>
        <taxon>Tracheophyta</taxon>
        <taxon>Spermatophyta</taxon>
        <taxon>Magnoliopsida</taxon>
        <taxon>eudicotyledons</taxon>
        <taxon>Gunneridae</taxon>
        <taxon>Pentapetalae</taxon>
        <taxon>rosids</taxon>
        <taxon>fabids</taxon>
        <taxon>Fabales</taxon>
        <taxon>Fabaceae</taxon>
        <taxon>Papilionoideae</taxon>
        <taxon>50 kb inversion clade</taxon>
        <taxon>NPAAA clade</taxon>
        <taxon>Hologalegina</taxon>
        <taxon>IRL clade</taxon>
        <taxon>Trifolieae</taxon>
        <taxon>Trifolium</taxon>
    </lineage>
</organism>
<reference evidence="1 2" key="1">
    <citation type="journal article" date="2018" name="Front. Plant Sci.">
        <title>Red Clover (Trifolium pratense) and Zigzag Clover (T. medium) - A Picture of Genomic Similarities and Differences.</title>
        <authorList>
            <person name="Dluhosova J."/>
            <person name="Istvanek J."/>
            <person name="Nedelnik J."/>
            <person name="Repkova J."/>
        </authorList>
    </citation>
    <scope>NUCLEOTIDE SEQUENCE [LARGE SCALE GENOMIC DNA]</scope>
    <source>
        <strain evidence="2">cv. 10/8</strain>
        <tissue evidence="1">Leaf</tissue>
    </source>
</reference>
<protein>
    <submittedName>
        <fullName evidence="1">Uncharacterized protein</fullName>
    </submittedName>
</protein>
<dbReference type="Proteomes" id="UP000265520">
    <property type="component" value="Unassembled WGS sequence"/>
</dbReference>
<sequence>VLILPLPHKLLTHGAAFWISMGRSLLIRVRELVSSGIFMGRVDAFSGGLEADECLSNNGIRS</sequence>
<keyword evidence="2" id="KW-1185">Reference proteome</keyword>